<dbReference type="PANTHER" id="PTHR43283:SF3">
    <property type="entry name" value="BETA-LACTAMASE FAMILY PROTEIN (AFU_ORTHOLOGUE AFUA_5G07500)"/>
    <property type="match status" value="1"/>
</dbReference>
<dbReference type="AlphaFoldDB" id="A0A7I8DPR3"/>
<keyword evidence="3" id="KW-1185">Reference proteome</keyword>
<protein>
    <submittedName>
        <fullName evidence="2">Serine hydrolase</fullName>
    </submittedName>
</protein>
<gene>
    <name evidence="2" type="ORF">bsdcttw_23020</name>
</gene>
<dbReference type="InterPro" id="IPR012338">
    <property type="entry name" value="Beta-lactam/transpept-like"/>
</dbReference>
<dbReference type="Proteomes" id="UP000515703">
    <property type="component" value="Chromosome"/>
</dbReference>
<feature type="domain" description="Beta-lactamase-related" evidence="1">
    <location>
        <begin position="11"/>
        <end position="374"/>
    </location>
</feature>
<accession>A0A7I8DPR3</accession>
<dbReference type="RefSeq" id="WP_185259528.1">
    <property type="nucleotide sequence ID" value="NZ_AP023368.1"/>
</dbReference>
<dbReference type="InterPro" id="IPR001466">
    <property type="entry name" value="Beta-lactam-related"/>
</dbReference>
<evidence type="ECO:0000259" key="1">
    <source>
        <dbReference type="Pfam" id="PF00144"/>
    </source>
</evidence>
<keyword evidence="2" id="KW-0378">Hydrolase</keyword>
<reference evidence="2 3" key="1">
    <citation type="submission" date="2020-08" db="EMBL/GenBank/DDBJ databases">
        <title>Draft genome sequencing of an Anaerocolumna strain isolated from anoxic soil subjected to BSD treatment.</title>
        <authorList>
            <person name="Uek A."/>
            <person name="Tonouchi A."/>
        </authorList>
    </citation>
    <scope>NUCLEOTIDE SEQUENCE [LARGE SCALE GENOMIC DNA]</scope>
    <source>
        <strain evidence="2 3">CTTW</strain>
    </source>
</reference>
<dbReference type="SUPFAM" id="SSF56601">
    <property type="entry name" value="beta-lactamase/transpeptidase-like"/>
    <property type="match status" value="1"/>
</dbReference>
<sequence length="394" mass="43843">MLNNADILNIKNAIRTAIEKNEIPGANLLVFKNGKEVFYHEDGLASREEELPIRRDTIFRLFSMSKPVTAAAAMILVERGMLDLYEPVGKYLESFRDQLVDENGTLVPVNREMRIKDLLNMTSGLLYGGEDKAGKATTEVYKEVTEKLLTENALTTVEFANKLGGCPLAFHPGSSWAYGTSADVLAAVIEVVSGIKYSEFLKKEIFEPLGMKDTAFYVPKEKRDRLANTYRADDKGGLTLYTANNLGIIQSMDREPAYEAGGAGLVSTIDDYSKFSLMLMNGGSYEGVTILHPKTVAYMTTKVLNKRQQKGMESWLELEGHSYGNLMRVLVDTTKAGTIGSLHEYGWDGWLGCYFSNCPTDNLNFLFMTQKTDAGTMEITRKLRNIIISSCAEE</sequence>
<dbReference type="GO" id="GO:0016787">
    <property type="term" value="F:hydrolase activity"/>
    <property type="evidence" value="ECO:0007669"/>
    <property type="project" value="UniProtKB-KW"/>
</dbReference>
<name>A0A7I8DPR3_9FIRM</name>
<dbReference type="PANTHER" id="PTHR43283">
    <property type="entry name" value="BETA-LACTAMASE-RELATED"/>
    <property type="match status" value="1"/>
</dbReference>
<proteinExistence type="predicted"/>
<dbReference type="EMBL" id="AP023368">
    <property type="protein sequence ID" value="BCJ99261.1"/>
    <property type="molecule type" value="Genomic_DNA"/>
</dbReference>
<reference evidence="2 3" key="2">
    <citation type="submission" date="2020-08" db="EMBL/GenBank/DDBJ databases">
        <authorList>
            <person name="Ueki A."/>
            <person name="Tonouchi A."/>
        </authorList>
    </citation>
    <scope>NUCLEOTIDE SEQUENCE [LARGE SCALE GENOMIC DNA]</scope>
    <source>
        <strain evidence="2 3">CTTW</strain>
    </source>
</reference>
<dbReference type="InterPro" id="IPR050789">
    <property type="entry name" value="Diverse_Enzym_Activities"/>
</dbReference>
<evidence type="ECO:0000313" key="3">
    <source>
        <dbReference type="Proteomes" id="UP000515703"/>
    </source>
</evidence>
<dbReference type="Pfam" id="PF00144">
    <property type="entry name" value="Beta-lactamase"/>
    <property type="match status" value="1"/>
</dbReference>
<organism evidence="2 3">
    <name type="scientific">Anaerocolumna chitinilytica</name>
    <dbReference type="NCBI Taxonomy" id="1727145"/>
    <lineage>
        <taxon>Bacteria</taxon>
        <taxon>Bacillati</taxon>
        <taxon>Bacillota</taxon>
        <taxon>Clostridia</taxon>
        <taxon>Lachnospirales</taxon>
        <taxon>Lachnospiraceae</taxon>
        <taxon>Anaerocolumna</taxon>
    </lineage>
</organism>
<dbReference type="Gene3D" id="3.40.710.10">
    <property type="entry name" value="DD-peptidase/beta-lactamase superfamily"/>
    <property type="match status" value="1"/>
</dbReference>
<dbReference type="KEGG" id="acht:bsdcttw_23020"/>
<evidence type="ECO:0000313" key="2">
    <source>
        <dbReference type="EMBL" id="BCJ99261.1"/>
    </source>
</evidence>